<dbReference type="PANTHER" id="PTHR43813:SF4">
    <property type="entry name" value="LONG-CHAIN-FATTY-ACID COA LIGASE (AMP-FORMING)"/>
    <property type="match status" value="1"/>
</dbReference>
<evidence type="ECO:0000313" key="3">
    <source>
        <dbReference type="Proteomes" id="UP001374535"/>
    </source>
</evidence>
<dbReference type="InterPro" id="IPR000873">
    <property type="entry name" value="AMP-dep_synth/lig_dom"/>
</dbReference>
<evidence type="ECO:0000313" key="2">
    <source>
        <dbReference type="EMBL" id="WVZ08089.1"/>
    </source>
</evidence>
<dbReference type="PANTHER" id="PTHR43813">
    <property type="entry name" value="ACYL-ACTIVATING ENZYME 16, CHLOROPLASTIC-RELATED"/>
    <property type="match status" value="1"/>
</dbReference>
<accession>A0AAQ3RXC7</accession>
<dbReference type="EMBL" id="CP144695">
    <property type="protein sequence ID" value="WVZ08089.1"/>
    <property type="molecule type" value="Genomic_DNA"/>
</dbReference>
<reference evidence="2 3" key="1">
    <citation type="journal article" date="2023" name="Life. Sci Alliance">
        <title>Evolutionary insights into 3D genome organization and epigenetic landscape of Vigna mungo.</title>
        <authorList>
            <person name="Junaid A."/>
            <person name="Singh B."/>
            <person name="Bhatia S."/>
        </authorList>
    </citation>
    <scope>NUCLEOTIDE SEQUENCE [LARGE SCALE GENOMIC DNA]</scope>
    <source>
        <strain evidence="2">Urdbean</strain>
    </source>
</reference>
<dbReference type="PRINTS" id="PR00154">
    <property type="entry name" value="AMPBINDING"/>
</dbReference>
<name>A0AAQ3RXC7_VIGMU</name>
<organism evidence="2 3">
    <name type="scientific">Vigna mungo</name>
    <name type="common">Black gram</name>
    <name type="synonym">Phaseolus mungo</name>
    <dbReference type="NCBI Taxonomy" id="3915"/>
    <lineage>
        <taxon>Eukaryota</taxon>
        <taxon>Viridiplantae</taxon>
        <taxon>Streptophyta</taxon>
        <taxon>Embryophyta</taxon>
        <taxon>Tracheophyta</taxon>
        <taxon>Spermatophyta</taxon>
        <taxon>Magnoliopsida</taxon>
        <taxon>eudicotyledons</taxon>
        <taxon>Gunneridae</taxon>
        <taxon>Pentapetalae</taxon>
        <taxon>rosids</taxon>
        <taxon>fabids</taxon>
        <taxon>Fabales</taxon>
        <taxon>Fabaceae</taxon>
        <taxon>Papilionoideae</taxon>
        <taxon>50 kb inversion clade</taxon>
        <taxon>NPAAA clade</taxon>
        <taxon>indigoferoid/millettioid clade</taxon>
        <taxon>Phaseoleae</taxon>
        <taxon>Vigna</taxon>
    </lineage>
</organism>
<dbReference type="PROSITE" id="PS00455">
    <property type="entry name" value="AMP_BINDING"/>
    <property type="match status" value="1"/>
</dbReference>
<proteinExistence type="predicted"/>
<dbReference type="GO" id="GO:0009507">
    <property type="term" value="C:chloroplast"/>
    <property type="evidence" value="ECO:0007669"/>
    <property type="project" value="TreeGrafter"/>
</dbReference>
<sequence length="387" mass="43857">MLLIICIVDGRNSMTLVERFHGCALQCRRRCRKLNFGSYPDAPSVDYGQMAEILVQRAGSPDEFTRLTAITWINEFVKLGGDQLVPYYVDILGAILPTLLWLMYKVARETNEKLRAIKVDPADAFDVGAICPLLGAVRRNFQNTRKSSKVADESMFEAGKGVELFGDDRGRRQHGEVSWDALKRKVEQIAEEAESLRASLDKCNLWHQKRMRVANERAELLGRAYMYEAIKSDDIATLVYTSGTTGNPKGVMLTHQNLLHQDVLIFVQSIENYVELDYCSYVGDKFLSMLPSWHAYERASEYFIFSCGVEQVYTTVRKLKGDDPSSEALDAETNIEKLELSDVERQFPRKLTWLHLVRALSANDVGLWVTFDLFKGLHALGFVTFGG</sequence>
<dbReference type="InterPro" id="IPR052987">
    <property type="entry name" value="Chloroplast_AMP-bd_Enzymes"/>
</dbReference>
<gene>
    <name evidence="2" type="ORF">V8G54_021435</name>
</gene>
<dbReference type="Pfam" id="PF00501">
    <property type="entry name" value="AMP-binding"/>
    <property type="match status" value="1"/>
</dbReference>
<evidence type="ECO:0000259" key="1">
    <source>
        <dbReference type="Pfam" id="PF00501"/>
    </source>
</evidence>
<feature type="domain" description="AMP-dependent synthetase/ligase" evidence="1">
    <location>
        <begin position="210"/>
        <end position="315"/>
    </location>
</feature>
<dbReference type="InterPro" id="IPR020845">
    <property type="entry name" value="AMP-binding_CS"/>
</dbReference>
<dbReference type="Proteomes" id="UP001374535">
    <property type="component" value="Chromosome 6"/>
</dbReference>
<dbReference type="InterPro" id="IPR020459">
    <property type="entry name" value="AMP-binding"/>
</dbReference>
<dbReference type="GO" id="GO:0008922">
    <property type="term" value="F:long-chain fatty acid [acyl-carrier-protein] ligase activity"/>
    <property type="evidence" value="ECO:0007669"/>
    <property type="project" value="TreeGrafter"/>
</dbReference>
<dbReference type="Gene3D" id="3.40.50.12780">
    <property type="entry name" value="N-terminal domain of ligase-like"/>
    <property type="match status" value="1"/>
</dbReference>
<keyword evidence="3" id="KW-1185">Reference proteome</keyword>
<protein>
    <recommendedName>
        <fullName evidence="1">AMP-dependent synthetase/ligase domain-containing protein</fullName>
    </recommendedName>
</protein>
<dbReference type="SUPFAM" id="SSF56801">
    <property type="entry name" value="Acetyl-CoA synthetase-like"/>
    <property type="match status" value="1"/>
</dbReference>
<dbReference type="AlphaFoldDB" id="A0AAQ3RXC7"/>
<dbReference type="GO" id="GO:0030497">
    <property type="term" value="P:fatty acid elongation"/>
    <property type="evidence" value="ECO:0007669"/>
    <property type="project" value="TreeGrafter"/>
</dbReference>
<dbReference type="InterPro" id="IPR042099">
    <property type="entry name" value="ANL_N_sf"/>
</dbReference>